<protein>
    <submittedName>
        <fullName evidence="1">Uncharacterized protein</fullName>
    </submittedName>
</protein>
<dbReference type="EMBL" id="DF847018">
    <property type="protein sequence ID" value="GAT51228.1"/>
    <property type="molecule type" value="Genomic_DNA"/>
</dbReference>
<gene>
    <name evidence="1" type="ORF">MCHLO_08387</name>
</gene>
<proteinExistence type="predicted"/>
<evidence type="ECO:0000313" key="1">
    <source>
        <dbReference type="EMBL" id="GAT51228.1"/>
    </source>
</evidence>
<accession>A0ABQ0LJG0</accession>
<name>A0ABQ0LJG0_MYCCL</name>
<keyword evidence="2" id="KW-1185">Reference proteome</keyword>
<organism evidence="1 2">
    <name type="scientific">Mycena chlorophos</name>
    <name type="common">Agaric fungus</name>
    <name type="synonym">Agaricus chlorophos</name>
    <dbReference type="NCBI Taxonomy" id="658473"/>
    <lineage>
        <taxon>Eukaryota</taxon>
        <taxon>Fungi</taxon>
        <taxon>Dikarya</taxon>
        <taxon>Basidiomycota</taxon>
        <taxon>Agaricomycotina</taxon>
        <taxon>Agaricomycetes</taxon>
        <taxon>Agaricomycetidae</taxon>
        <taxon>Agaricales</taxon>
        <taxon>Marasmiineae</taxon>
        <taxon>Mycenaceae</taxon>
        <taxon>Mycena</taxon>
    </lineage>
</organism>
<sequence length="131" mass="14376">MTDTTSGTTQVAIIPADMVCFRVANPYHVNLSCPADVEYPSVNGLLETWFAKKTISASHAQLQELVTNTQQEALIAVQHMAYARRHYTNVAEGYRGLIQVCKEQGMDLDDKLPHAAEYLAIINGKAKVAAI</sequence>
<reference evidence="1" key="1">
    <citation type="submission" date="2014-09" db="EMBL/GenBank/DDBJ databases">
        <title>Genome sequence of the luminous mushroom Mycena chlorophos for searching fungal bioluminescence genes.</title>
        <authorList>
            <person name="Tanaka Y."/>
            <person name="Kasuga D."/>
            <person name="Oba Y."/>
            <person name="Hase S."/>
            <person name="Sato K."/>
            <person name="Oba Y."/>
            <person name="Sakakibara Y."/>
        </authorList>
    </citation>
    <scope>NUCLEOTIDE SEQUENCE</scope>
</reference>
<dbReference type="Proteomes" id="UP000815677">
    <property type="component" value="Unassembled WGS sequence"/>
</dbReference>
<evidence type="ECO:0000313" key="2">
    <source>
        <dbReference type="Proteomes" id="UP000815677"/>
    </source>
</evidence>